<gene>
    <name evidence="2" type="ORF">J2TS6_11570</name>
</gene>
<dbReference type="EMBL" id="BORQ01000001">
    <property type="protein sequence ID" value="GIO30016.1"/>
    <property type="molecule type" value="Genomic_DNA"/>
</dbReference>
<evidence type="ECO:0008006" key="4">
    <source>
        <dbReference type="Google" id="ProtNLM"/>
    </source>
</evidence>
<feature type="chain" id="PRO_5039107496" description="Lipoprotein SmpA/OmlA domain-containing protein" evidence="1">
    <location>
        <begin position="20"/>
        <end position="182"/>
    </location>
</feature>
<comment type="caution">
    <text evidence="2">The sequence shown here is derived from an EMBL/GenBank/DDBJ whole genome shotgun (WGS) entry which is preliminary data.</text>
</comment>
<evidence type="ECO:0000256" key="1">
    <source>
        <dbReference type="SAM" id="SignalP"/>
    </source>
</evidence>
<sequence length="182" mass="20243">MKKLAILFAVFMIITSACSAGKASDKFSLDDMAIVKVGSGKKVKYGMSRAEAEEVLGSGSKSEMLYTVDYPQGVSLFYRNDTVAGIILTSDSKGVYKTERGAETGMPKEKIEKLYGDQHTKSESGRNLDYVYNAKDEKFLINDLPKNEDEAHNTYVISATFDDNGYSERIFLMDAKYAIYLN</sequence>
<evidence type="ECO:0000313" key="2">
    <source>
        <dbReference type="EMBL" id="GIO30016.1"/>
    </source>
</evidence>
<dbReference type="Proteomes" id="UP000679779">
    <property type="component" value="Unassembled WGS sequence"/>
</dbReference>
<proteinExistence type="predicted"/>
<name>A0A919XD82_9BACL</name>
<dbReference type="PROSITE" id="PS51257">
    <property type="entry name" value="PROKAR_LIPOPROTEIN"/>
    <property type="match status" value="1"/>
</dbReference>
<keyword evidence="1" id="KW-0732">Signal</keyword>
<feature type="signal peptide" evidence="1">
    <location>
        <begin position="1"/>
        <end position="19"/>
    </location>
</feature>
<protein>
    <recommendedName>
        <fullName evidence="4">Lipoprotein SmpA/OmlA domain-containing protein</fullName>
    </recommendedName>
</protein>
<organism evidence="2 3">
    <name type="scientific">Paenibacillus albilobatus</name>
    <dbReference type="NCBI Taxonomy" id="2716884"/>
    <lineage>
        <taxon>Bacteria</taxon>
        <taxon>Bacillati</taxon>
        <taxon>Bacillota</taxon>
        <taxon>Bacilli</taxon>
        <taxon>Bacillales</taxon>
        <taxon>Paenibacillaceae</taxon>
        <taxon>Paenibacillus</taxon>
    </lineage>
</organism>
<evidence type="ECO:0000313" key="3">
    <source>
        <dbReference type="Proteomes" id="UP000679779"/>
    </source>
</evidence>
<reference evidence="2" key="1">
    <citation type="submission" date="2021-03" db="EMBL/GenBank/DDBJ databases">
        <title>Antimicrobial resistance genes in bacteria isolated from Japanese honey, and their potential for conferring macrolide and lincosamide resistance in the American foulbrood pathogen Paenibacillus larvae.</title>
        <authorList>
            <person name="Okamoto M."/>
            <person name="Kumagai M."/>
            <person name="Kanamori H."/>
            <person name="Takamatsu D."/>
        </authorList>
    </citation>
    <scope>NUCLEOTIDE SEQUENCE</scope>
    <source>
        <strain evidence="2">J2TS6</strain>
    </source>
</reference>
<dbReference type="AlphaFoldDB" id="A0A919XD82"/>
<dbReference type="RefSeq" id="WP_160037363.1">
    <property type="nucleotide sequence ID" value="NZ_BORQ01000001.1"/>
</dbReference>
<accession>A0A919XD82</accession>
<keyword evidence="3" id="KW-1185">Reference proteome</keyword>